<accession>A0A9D1IQN2</accession>
<dbReference type="GO" id="GO:0008977">
    <property type="term" value="F:prephenate dehydrogenase (NAD+) activity"/>
    <property type="evidence" value="ECO:0007669"/>
    <property type="project" value="InterPro"/>
</dbReference>
<dbReference type="InterPro" id="IPR046826">
    <property type="entry name" value="PDH_N"/>
</dbReference>
<evidence type="ECO:0000256" key="3">
    <source>
        <dbReference type="ARBA" id="ARBA00029440"/>
    </source>
</evidence>
<dbReference type="GO" id="GO:0070403">
    <property type="term" value="F:NAD+ binding"/>
    <property type="evidence" value="ECO:0007669"/>
    <property type="project" value="InterPro"/>
</dbReference>
<dbReference type="InterPro" id="IPR036291">
    <property type="entry name" value="NAD(P)-bd_dom_sf"/>
</dbReference>
<evidence type="ECO:0000313" key="5">
    <source>
        <dbReference type="EMBL" id="HIU42080.1"/>
    </source>
</evidence>
<dbReference type="PANTHER" id="PTHR21363:SF0">
    <property type="entry name" value="PREPHENATE DEHYDROGENASE [NADP(+)]"/>
    <property type="match status" value="1"/>
</dbReference>
<comment type="pathway">
    <text evidence="3">Amino-acid biosynthesis.</text>
</comment>
<dbReference type="InterPro" id="IPR046825">
    <property type="entry name" value="PDH_C"/>
</dbReference>
<gene>
    <name evidence="5" type="ORF">IAD19_05955</name>
</gene>
<evidence type="ECO:0000256" key="2">
    <source>
        <dbReference type="ARBA" id="ARBA00023002"/>
    </source>
</evidence>
<evidence type="ECO:0000259" key="4">
    <source>
        <dbReference type="PROSITE" id="PS51176"/>
    </source>
</evidence>
<reference evidence="5" key="2">
    <citation type="journal article" date="2021" name="PeerJ">
        <title>Extensive microbial diversity within the chicken gut microbiome revealed by metagenomics and culture.</title>
        <authorList>
            <person name="Gilroy R."/>
            <person name="Ravi A."/>
            <person name="Getino M."/>
            <person name="Pursley I."/>
            <person name="Horton D.L."/>
            <person name="Alikhan N.F."/>
            <person name="Baker D."/>
            <person name="Gharbi K."/>
            <person name="Hall N."/>
            <person name="Watson M."/>
            <person name="Adriaenssens E.M."/>
            <person name="Foster-Nyarko E."/>
            <person name="Jarju S."/>
            <person name="Secka A."/>
            <person name="Antonio M."/>
            <person name="Oren A."/>
            <person name="Chaudhuri R.R."/>
            <person name="La Ragione R."/>
            <person name="Hildebrand F."/>
            <person name="Pallen M.J."/>
        </authorList>
    </citation>
    <scope>NUCLEOTIDE SEQUENCE</scope>
    <source>
        <strain evidence="5">4509</strain>
    </source>
</reference>
<dbReference type="PANTHER" id="PTHR21363">
    <property type="entry name" value="PREPHENATE DEHYDROGENASE"/>
    <property type="match status" value="1"/>
</dbReference>
<sequence>MKIAVIGLGLIGGSFCKAITKYTGHTVLGYNRTLATAQKALAEGSIQQIITLDELDQADLTMVCLHPVQTIAFLLDHKEDFAKGSIVIDASGVKESVLEAVDRPLKEAGVRFVGCHPMAGREYSGYDYTLDSLFIGASFILTPTSLTDPAAVDVVEQLAKEVGFGQTVRATPQEHDEIIAATSQLAHVVSNAYIKSPTLQKEAGFSAGSFLDLTRVAKLNEDMWTDLFLMNRKALLQEIDYLQQAIGQVRDALDAKDADTLKALLREGRLRKEESIARHQKQD</sequence>
<name>A0A9D1IQN2_9FIRM</name>
<dbReference type="PROSITE" id="PS51176">
    <property type="entry name" value="PDH_ADH"/>
    <property type="match status" value="1"/>
</dbReference>
<reference evidence="5" key="1">
    <citation type="submission" date="2020-10" db="EMBL/GenBank/DDBJ databases">
        <authorList>
            <person name="Gilroy R."/>
        </authorList>
    </citation>
    <scope>NUCLEOTIDE SEQUENCE</scope>
    <source>
        <strain evidence="5">4509</strain>
    </source>
</reference>
<dbReference type="SUPFAM" id="SSF51735">
    <property type="entry name" value="NAD(P)-binding Rossmann-fold domains"/>
    <property type="match status" value="1"/>
</dbReference>
<dbReference type="SUPFAM" id="SSF48179">
    <property type="entry name" value="6-phosphogluconate dehydrogenase C-terminal domain-like"/>
    <property type="match status" value="1"/>
</dbReference>
<dbReference type="InterPro" id="IPR008927">
    <property type="entry name" value="6-PGluconate_DH-like_C_sf"/>
</dbReference>
<dbReference type="Proteomes" id="UP000824082">
    <property type="component" value="Unassembled WGS sequence"/>
</dbReference>
<evidence type="ECO:0000313" key="6">
    <source>
        <dbReference type="Proteomes" id="UP000824082"/>
    </source>
</evidence>
<dbReference type="Gene3D" id="3.40.50.720">
    <property type="entry name" value="NAD(P)-binding Rossmann-like Domain"/>
    <property type="match status" value="1"/>
</dbReference>
<proteinExistence type="inferred from homology"/>
<dbReference type="Pfam" id="PF02153">
    <property type="entry name" value="PDH_N"/>
    <property type="match status" value="1"/>
</dbReference>
<comment type="caution">
    <text evidence="5">The sequence shown here is derived from an EMBL/GenBank/DDBJ whole genome shotgun (WGS) entry which is preliminary data.</text>
</comment>
<dbReference type="InterPro" id="IPR003099">
    <property type="entry name" value="Prephen_DH"/>
</dbReference>
<dbReference type="Pfam" id="PF20463">
    <property type="entry name" value="PDH_C"/>
    <property type="match status" value="1"/>
</dbReference>
<dbReference type="EMBL" id="DVMX01000115">
    <property type="protein sequence ID" value="HIU42080.1"/>
    <property type="molecule type" value="Genomic_DNA"/>
</dbReference>
<dbReference type="GO" id="GO:0004665">
    <property type="term" value="F:prephenate dehydrogenase (NADP+) activity"/>
    <property type="evidence" value="ECO:0007669"/>
    <property type="project" value="InterPro"/>
</dbReference>
<dbReference type="Gene3D" id="1.10.3660.10">
    <property type="entry name" value="6-phosphogluconate dehydrogenase C-terminal like domain"/>
    <property type="match status" value="1"/>
</dbReference>
<comment type="similarity">
    <text evidence="1">Belongs to the prephenate/arogenate dehydrogenase family.</text>
</comment>
<dbReference type="AlphaFoldDB" id="A0A9D1IQN2"/>
<feature type="domain" description="Prephenate/arogenate dehydrogenase" evidence="4">
    <location>
        <begin position="1"/>
        <end position="283"/>
    </location>
</feature>
<dbReference type="InterPro" id="IPR050812">
    <property type="entry name" value="Preph/Arog_dehydrog"/>
</dbReference>
<dbReference type="GO" id="GO:0006571">
    <property type="term" value="P:tyrosine biosynthetic process"/>
    <property type="evidence" value="ECO:0007669"/>
    <property type="project" value="InterPro"/>
</dbReference>
<protein>
    <submittedName>
        <fullName evidence="5">Prephenate dehydrogenase</fullName>
    </submittedName>
</protein>
<keyword evidence="2" id="KW-0560">Oxidoreductase</keyword>
<organism evidence="5 6">
    <name type="scientific">Candidatus Egerieicola faecale</name>
    <dbReference type="NCBI Taxonomy" id="2840774"/>
    <lineage>
        <taxon>Bacteria</taxon>
        <taxon>Bacillati</taxon>
        <taxon>Bacillota</taxon>
        <taxon>Clostridia</taxon>
        <taxon>Eubacteriales</taxon>
        <taxon>Oscillospiraceae</taxon>
        <taxon>Oscillospiraceae incertae sedis</taxon>
        <taxon>Candidatus Egerieicola</taxon>
    </lineage>
</organism>
<evidence type="ECO:0000256" key="1">
    <source>
        <dbReference type="ARBA" id="ARBA00007964"/>
    </source>
</evidence>